<dbReference type="GO" id="GO:0016301">
    <property type="term" value="F:kinase activity"/>
    <property type="evidence" value="ECO:0007669"/>
    <property type="project" value="UniProtKB-KW"/>
</dbReference>
<dbReference type="AlphaFoldDB" id="A0A401VTE0"/>
<reference evidence="3 4" key="1">
    <citation type="submission" date="2018-11" db="EMBL/GenBank/DDBJ databases">
        <title>Whole genome sequence of Streptomyces paromomycinus NBRC 15454(T).</title>
        <authorList>
            <person name="Komaki H."/>
            <person name="Tamura T."/>
        </authorList>
    </citation>
    <scope>NUCLEOTIDE SEQUENCE [LARGE SCALE GENOMIC DNA]</scope>
    <source>
        <strain evidence="3 4">NBRC 15454</strain>
    </source>
</reference>
<feature type="region of interest" description="Disordered" evidence="1">
    <location>
        <begin position="34"/>
        <end position="63"/>
    </location>
</feature>
<dbReference type="InterPro" id="IPR015943">
    <property type="entry name" value="WD40/YVTN_repeat-like_dom_sf"/>
</dbReference>
<protein>
    <submittedName>
        <fullName evidence="3">Serine/threonine-protein kinase AfsK</fullName>
    </submittedName>
</protein>
<dbReference type="PANTHER" id="PTHR34512">
    <property type="entry name" value="CELL SURFACE PROTEIN"/>
    <property type="match status" value="1"/>
</dbReference>
<organism evidence="3 4">
    <name type="scientific">Streptomyces paromomycinus</name>
    <name type="common">Streptomyces rimosus subsp. paromomycinus</name>
    <dbReference type="NCBI Taxonomy" id="92743"/>
    <lineage>
        <taxon>Bacteria</taxon>
        <taxon>Bacillati</taxon>
        <taxon>Actinomycetota</taxon>
        <taxon>Actinomycetes</taxon>
        <taxon>Kitasatosporales</taxon>
        <taxon>Streptomycetaceae</taxon>
        <taxon>Streptomyces</taxon>
    </lineage>
</organism>
<keyword evidence="3" id="KW-0808">Transferase</keyword>
<feature type="domain" description="Pyrrolo-quinoline quinone repeat" evidence="2">
    <location>
        <begin position="66"/>
        <end position="143"/>
    </location>
</feature>
<keyword evidence="3" id="KW-0418">Kinase</keyword>
<dbReference type="InterPro" id="IPR018391">
    <property type="entry name" value="PQQ_b-propeller_rpt"/>
</dbReference>
<dbReference type="SUPFAM" id="SSF50998">
    <property type="entry name" value="Quinoprotein alcohol dehydrogenase-like"/>
    <property type="match status" value="1"/>
</dbReference>
<evidence type="ECO:0000313" key="3">
    <source>
        <dbReference type="EMBL" id="GCD40354.1"/>
    </source>
</evidence>
<name>A0A401VTE0_STREY</name>
<evidence type="ECO:0000259" key="2">
    <source>
        <dbReference type="Pfam" id="PF13360"/>
    </source>
</evidence>
<proteinExistence type="predicted"/>
<dbReference type="Proteomes" id="UP000286746">
    <property type="component" value="Unassembled WGS sequence"/>
</dbReference>
<sequence length="448" mass="48226">MGSYAPSGAEIDLPALAADLHGLPCFAAPPGTTTPIVPAQAGPREPAATRPEGRKAPVRKAGPSPTLLWKARTLSRQARQPLMCQDTLLIRDGYWLLAFDAPSGRPLWRQQTAFDAVPVLGAGTVFVADQKQRILPLDLRGGRKRQTLTVRMCDGAGVVDRGTLFAATPHEQLLAVDIASRVVLWKQPVSGVPVGAPRIQADAMFLQTSPTAGADAGAMAEHCLWSFGTDGRMRWVFTAKEQMLGYRIVDGHGVYVVAQLRPGTSQLTALDTDGSVRWQYDIDGDLAGPPTSARGMLYLTTTAGEVMGWEADTGRQLWHRRVGRSAVTTAQVFDDIVYLALWQPRSFAALDACTGDLVWQRRNMAGSFTSQPFTAGGVVFASHRAGALHGWDMRSRKEVWQADLSWEESVHGQPLVVDGKLYVTSSSGEVSAWALASRPGTSGGARDA</sequence>
<dbReference type="Gene3D" id="2.130.10.10">
    <property type="entry name" value="YVTN repeat-like/Quinoprotein amine dehydrogenase"/>
    <property type="match status" value="2"/>
</dbReference>
<comment type="caution">
    <text evidence="3">The sequence shown here is derived from an EMBL/GenBank/DDBJ whole genome shotgun (WGS) entry which is preliminary data.</text>
</comment>
<evidence type="ECO:0000256" key="1">
    <source>
        <dbReference type="SAM" id="MobiDB-lite"/>
    </source>
</evidence>
<dbReference type="PANTHER" id="PTHR34512:SF30">
    <property type="entry name" value="OUTER MEMBRANE PROTEIN ASSEMBLY FACTOR BAMB"/>
    <property type="match status" value="1"/>
</dbReference>
<dbReference type="SMART" id="SM00564">
    <property type="entry name" value="PQQ"/>
    <property type="match status" value="6"/>
</dbReference>
<dbReference type="InterPro" id="IPR002372">
    <property type="entry name" value="PQQ_rpt_dom"/>
</dbReference>
<keyword evidence="4" id="KW-1185">Reference proteome</keyword>
<feature type="domain" description="Pyrrolo-quinoline quinone repeat" evidence="2">
    <location>
        <begin position="229"/>
        <end position="437"/>
    </location>
</feature>
<gene>
    <name evidence="3" type="primary">afsK_1</name>
    <name evidence="3" type="ORF">GKJPGBOP_00003</name>
</gene>
<dbReference type="Pfam" id="PF13360">
    <property type="entry name" value="PQQ_2"/>
    <property type="match status" value="2"/>
</dbReference>
<dbReference type="EMBL" id="BHZD01000001">
    <property type="protein sequence ID" value="GCD40354.1"/>
    <property type="molecule type" value="Genomic_DNA"/>
</dbReference>
<accession>A0A401VTE0</accession>
<evidence type="ECO:0000313" key="4">
    <source>
        <dbReference type="Proteomes" id="UP000286746"/>
    </source>
</evidence>
<dbReference type="InterPro" id="IPR011047">
    <property type="entry name" value="Quinoprotein_ADH-like_sf"/>
</dbReference>